<gene>
    <name evidence="2" type="ORF">CH333_04305</name>
</gene>
<evidence type="ECO:0000313" key="2">
    <source>
        <dbReference type="EMBL" id="OYD16098.1"/>
    </source>
</evidence>
<proteinExistence type="predicted"/>
<dbReference type="GO" id="GO:0004803">
    <property type="term" value="F:transposase activity"/>
    <property type="evidence" value="ECO:0007669"/>
    <property type="project" value="InterPro"/>
</dbReference>
<dbReference type="InterPro" id="IPR052715">
    <property type="entry name" value="RAYT_transposase"/>
</dbReference>
<dbReference type="AlphaFoldDB" id="A0A235BUU6"/>
<feature type="domain" description="Transposase IS200-like" evidence="1">
    <location>
        <begin position="53"/>
        <end position="168"/>
    </location>
</feature>
<dbReference type="PANTHER" id="PTHR36966:SF1">
    <property type="entry name" value="REP-ASSOCIATED TYROSINE TRANSPOSASE"/>
    <property type="match status" value="1"/>
</dbReference>
<dbReference type="GO" id="GO:0006313">
    <property type="term" value="P:DNA transposition"/>
    <property type="evidence" value="ECO:0007669"/>
    <property type="project" value="InterPro"/>
</dbReference>
<sequence>MWSDSVYAVIKGCNSLKTVIPKSIYGSDSVYAVITNMHYPEVRNIHRPAHLYFDAMVYFVSASTLHQKPFFNTDAKKQFIKNALDSAVKKYGYTLYAWTILDDHFHILFKTGAGKWLPRFLGNIKGRSSCKLNRLEGKMGRRVWFQYWDVCIRDKSDFYTRLNYIHYNCVKHGYTQKMSEYKWTSFHSFVEKYGVEWVNSCLKEYPIVDFTPKGEND</sequence>
<name>A0A235BUU6_UNCW3</name>
<dbReference type="InterPro" id="IPR036515">
    <property type="entry name" value="Transposase_17_sf"/>
</dbReference>
<comment type="caution">
    <text evidence="2">The sequence shown here is derived from an EMBL/GenBank/DDBJ whole genome shotgun (WGS) entry which is preliminary data.</text>
</comment>
<dbReference type="Pfam" id="PF01797">
    <property type="entry name" value="Y1_Tnp"/>
    <property type="match status" value="1"/>
</dbReference>
<dbReference type="SUPFAM" id="SSF143422">
    <property type="entry name" value="Transposase IS200-like"/>
    <property type="match status" value="1"/>
</dbReference>
<dbReference type="SMART" id="SM01321">
    <property type="entry name" value="Y1_Tnp"/>
    <property type="match status" value="1"/>
</dbReference>
<accession>A0A235BUU6</accession>
<evidence type="ECO:0000313" key="3">
    <source>
        <dbReference type="Proteomes" id="UP000215215"/>
    </source>
</evidence>
<dbReference type="GO" id="GO:0043565">
    <property type="term" value="F:sequence-specific DNA binding"/>
    <property type="evidence" value="ECO:0007669"/>
    <property type="project" value="TreeGrafter"/>
</dbReference>
<dbReference type="PANTHER" id="PTHR36966">
    <property type="entry name" value="REP-ASSOCIATED TYROSINE TRANSPOSASE"/>
    <property type="match status" value="1"/>
</dbReference>
<organism evidence="2 3">
    <name type="scientific">candidate division WOR-3 bacterium JGI_Cruoil_03_44_89</name>
    <dbReference type="NCBI Taxonomy" id="1973748"/>
    <lineage>
        <taxon>Bacteria</taxon>
        <taxon>Bacteria division WOR-3</taxon>
    </lineage>
</organism>
<dbReference type="NCBIfam" id="NF047646">
    <property type="entry name" value="REP_Tyr_transpos"/>
    <property type="match status" value="1"/>
</dbReference>
<protein>
    <recommendedName>
        <fullName evidence="1">Transposase IS200-like domain-containing protein</fullName>
    </recommendedName>
</protein>
<dbReference type="EMBL" id="NOZQ01000086">
    <property type="protein sequence ID" value="OYD16098.1"/>
    <property type="molecule type" value="Genomic_DNA"/>
</dbReference>
<dbReference type="InterPro" id="IPR002686">
    <property type="entry name" value="Transposase_17"/>
</dbReference>
<reference evidence="2 3" key="1">
    <citation type="submission" date="2017-07" db="EMBL/GenBank/DDBJ databases">
        <title>Recovery of genomes from metagenomes via a dereplication, aggregation, and scoring strategy.</title>
        <authorList>
            <person name="Sieber C.M."/>
            <person name="Probst A.J."/>
            <person name="Sharrar A."/>
            <person name="Thomas B.C."/>
            <person name="Hess M."/>
            <person name="Tringe S.G."/>
            <person name="Banfield J.F."/>
        </authorList>
    </citation>
    <scope>NUCLEOTIDE SEQUENCE [LARGE SCALE GENOMIC DNA]</scope>
    <source>
        <strain evidence="2">JGI_Cruoil_03_44_89</strain>
    </source>
</reference>
<evidence type="ECO:0000259" key="1">
    <source>
        <dbReference type="SMART" id="SM01321"/>
    </source>
</evidence>
<dbReference type="Proteomes" id="UP000215215">
    <property type="component" value="Unassembled WGS sequence"/>
</dbReference>
<dbReference type="Gene3D" id="3.30.70.1290">
    <property type="entry name" value="Transposase IS200-like"/>
    <property type="match status" value="1"/>
</dbReference>